<feature type="region of interest" description="Disordered" evidence="10">
    <location>
        <begin position="1"/>
        <end position="43"/>
    </location>
</feature>
<dbReference type="GO" id="GO:0016887">
    <property type="term" value="F:ATP hydrolysis activity"/>
    <property type="evidence" value="ECO:0007669"/>
    <property type="project" value="InterPro"/>
</dbReference>
<feature type="transmembrane region" description="Helical" evidence="11">
    <location>
        <begin position="62"/>
        <end position="84"/>
    </location>
</feature>
<proteinExistence type="inferred from homology"/>
<keyword evidence="2" id="KW-0997">Cell inner membrane</keyword>
<dbReference type="SMART" id="SM00382">
    <property type="entry name" value="AAA"/>
    <property type="match status" value="1"/>
</dbReference>
<dbReference type="GO" id="GO:0140359">
    <property type="term" value="F:ABC-type transporter activity"/>
    <property type="evidence" value="ECO:0007669"/>
    <property type="project" value="InterPro"/>
</dbReference>
<dbReference type="PANTHER" id="PTHR24221:SF654">
    <property type="entry name" value="ATP-BINDING CASSETTE SUB-FAMILY B MEMBER 6"/>
    <property type="match status" value="1"/>
</dbReference>
<evidence type="ECO:0000256" key="9">
    <source>
        <dbReference type="ARBA" id="ARBA00023455"/>
    </source>
</evidence>
<keyword evidence="6" id="KW-1278">Translocase</keyword>
<feature type="compositionally biased region" description="Basic and acidic residues" evidence="10">
    <location>
        <begin position="1"/>
        <end position="14"/>
    </location>
</feature>
<dbReference type="Gene3D" id="1.20.1560.10">
    <property type="entry name" value="ABC transporter type 1, transmembrane domain"/>
    <property type="match status" value="1"/>
</dbReference>
<dbReference type="GO" id="GO:0005524">
    <property type="term" value="F:ATP binding"/>
    <property type="evidence" value="ECO:0007669"/>
    <property type="project" value="UniProtKB-KW"/>
</dbReference>
<dbReference type="KEGG" id="ccho:CCHOA_07060"/>
<gene>
    <name evidence="14" type="primary">irtB2</name>
    <name evidence="14" type="ORF">CCHOA_07060</name>
</gene>
<dbReference type="InterPro" id="IPR011527">
    <property type="entry name" value="ABC1_TM_dom"/>
</dbReference>
<dbReference type="PROSITE" id="PS00211">
    <property type="entry name" value="ABC_TRANSPORTER_1"/>
    <property type="match status" value="1"/>
</dbReference>
<dbReference type="Gene3D" id="3.40.50.300">
    <property type="entry name" value="P-loop containing nucleotide triphosphate hydrolases"/>
    <property type="match status" value="1"/>
</dbReference>
<keyword evidence="3 11" id="KW-0812">Transmembrane</keyword>
<dbReference type="EMBL" id="CP033896">
    <property type="protein sequence ID" value="AZA13804.1"/>
    <property type="molecule type" value="Genomic_DNA"/>
</dbReference>
<dbReference type="SUPFAM" id="SSF52540">
    <property type="entry name" value="P-loop containing nucleoside triphosphate hydrolases"/>
    <property type="match status" value="1"/>
</dbReference>
<feature type="transmembrane region" description="Helical" evidence="11">
    <location>
        <begin position="104"/>
        <end position="123"/>
    </location>
</feature>
<dbReference type="PROSITE" id="PS50929">
    <property type="entry name" value="ABC_TM1F"/>
    <property type="match status" value="1"/>
</dbReference>
<keyword evidence="8 11" id="KW-0472">Membrane</keyword>
<sequence>MDAAGRDGRPEPGAEARSVGNSGGVSTGVGGHPGGKPAGHPHGGVVGGSAVDPVVRGSVPRWGVVGCVLLSWLQTAGLVGVFAVASEVLVAATTGVPVAVRWGWWFAGWVLVAAVAAAGLGWLRSWLVARCTVALREALVAAKVAAWRPGAPVGGGDFSALVMQAVEKTAAFRAGFIGPMLGNLTAPFVALLIVGGLGDWVAAAAIGLCVLLVPVAVAVFRRFSKPVGVAYRQANQALSASFLAAVGALEMLVYANAADRVEASLAARGETLRRRVMQLLRINQLLILVVDGVFFLATVLVGVVVLGVRASQGAIDPAAALLIMLVCTLVVGPVDSVGQFFYIGIAGRATQRAMSGALAGLRRQTGRPVPDTDSRTALSLTPADGADCRLRLVDVAVGFGHQEPLVAGVSFTARPGEIVAIVGDSGVGKSTLLSAVAGAPVVTHGTIFVGDTPVTPATSARLRELIAVVEQQPLMFHDTIRANLVVANPSASADELAAAVEIAGLSATIARLPQGLDTPVGDAGGLVSGGQAQRISIARAALANRPIVLLDEPTSQVDLHTEQQITSALRRLARGRVTLIVSHRPAPVALADQVINLNDYRPAGPVAEQPKGERTCRS</sequence>
<evidence type="ECO:0000259" key="13">
    <source>
        <dbReference type="PROSITE" id="PS50929"/>
    </source>
</evidence>
<keyword evidence="5 14" id="KW-0067">ATP-binding</keyword>
<evidence type="ECO:0000256" key="10">
    <source>
        <dbReference type="SAM" id="MobiDB-lite"/>
    </source>
</evidence>
<keyword evidence="15" id="KW-1185">Reference proteome</keyword>
<evidence type="ECO:0000259" key="12">
    <source>
        <dbReference type="PROSITE" id="PS50893"/>
    </source>
</evidence>
<dbReference type="InterPro" id="IPR027417">
    <property type="entry name" value="P-loop_NTPase"/>
</dbReference>
<evidence type="ECO:0000256" key="11">
    <source>
        <dbReference type="SAM" id="Phobius"/>
    </source>
</evidence>
<dbReference type="AlphaFoldDB" id="A0A3G6JCB2"/>
<keyword evidence="14" id="KW-0378">Hydrolase</keyword>
<feature type="compositionally biased region" description="Gly residues" evidence="10">
    <location>
        <begin position="21"/>
        <end position="43"/>
    </location>
</feature>
<evidence type="ECO:0000256" key="8">
    <source>
        <dbReference type="ARBA" id="ARBA00023136"/>
    </source>
</evidence>
<organism evidence="14 15">
    <name type="scientific">Corynebacterium choanae</name>
    <dbReference type="NCBI Taxonomy" id="1862358"/>
    <lineage>
        <taxon>Bacteria</taxon>
        <taxon>Bacillati</taxon>
        <taxon>Actinomycetota</taxon>
        <taxon>Actinomycetes</taxon>
        <taxon>Mycobacteriales</taxon>
        <taxon>Corynebacteriaceae</taxon>
        <taxon>Corynebacterium</taxon>
    </lineage>
</organism>
<evidence type="ECO:0000256" key="6">
    <source>
        <dbReference type="ARBA" id="ARBA00022967"/>
    </source>
</evidence>
<evidence type="ECO:0000256" key="7">
    <source>
        <dbReference type="ARBA" id="ARBA00022989"/>
    </source>
</evidence>
<name>A0A3G6JCB2_9CORY</name>
<dbReference type="InterPro" id="IPR003439">
    <property type="entry name" value="ABC_transporter-like_ATP-bd"/>
</dbReference>
<evidence type="ECO:0000313" key="14">
    <source>
        <dbReference type="EMBL" id="AZA13804.1"/>
    </source>
</evidence>
<dbReference type="Pfam" id="PF00005">
    <property type="entry name" value="ABC_tran"/>
    <property type="match status" value="1"/>
</dbReference>
<dbReference type="PROSITE" id="PS50893">
    <property type="entry name" value="ABC_TRANSPORTER_2"/>
    <property type="match status" value="1"/>
</dbReference>
<evidence type="ECO:0000256" key="1">
    <source>
        <dbReference type="ARBA" id="ARBA00004429"/>
    </source>
</evidence>
<feature type="transmembrane region" description="Helical" evidence="11">
    <location>
        <begin position="200"/>
        <end position="220"/>
    </location>
</feature>
<dbReference type="EC" id="3.6.3.-" evidence="14"/>
<dbReference type="InterPro" id="IPR039421">
    <property type="entry name" value="Type_1_exporter"/>
</dbReference>
<dbReference type="InterPro" id="IPR003593">
    <property type="entry name" value="AAA+_ATPase"/>
</dbReference>
<keyword evidence="2" id="KW-1003">Cell membrane</keyword>
<evidence type="ECO:0000256" key="3">
    <source>
        <dbReference type="ARBA" id="ARBA00022692"/>
    </source>
</evidence>
<evidence type="ECO:0000256" key="5">
    <source>
        <dbReference type="ARBA" id="ARBA00022840"/>
    </source>
</evidence>
<keyword evidence="4" id="KW-0547">Nucleotide-binding</keyword>
<comment type="similarity">
    <text evidence="9">Belongs to the ABC transporter superfamily. Siderophore-Fe(3+) uptake transporter (SIUT) (TC 3.A.1.21) family.</text>
</comment>
<feature type="transmembrane region" description="Helical" evidence="11">
    <location>
        <begin position="320"/>
        <end position="345"/>
    </location>
</feature>
<feature type="domain" description="ABC transmembrane type-1" evidence="13">
    <location>
        <begin position="65"/>
        <end position="346"/>
    </location>
</feature>
<dbReference type="PANTHER" id="PTHR24221">
    <property type="entry name" value="ATP-BINDING CASSETTE SUB-FAMILY B"/>
    <property type="match status" value="1"/>
</dbReference>
<keyword evidence="7 11" id="KW-1133">Transmembrane helix</keyword>
<feature type="transmembrane region" description="Helical" evidence="11">
    <location>
        <begin position="170"/>
        <end position="194"/>
    </location>
</feature>
<evidence type="ECO:0000256" key="2">
    <source>
        <dbReference type="ARBA" id="ARBA00022519"/>
    </source>
</evidence>
<comment type="subcellular location">
    <subcellularLocation>
        <location evidence="1">Cell inner membrane</location>
        <topology evidence="1">Multi-pass membrane protein</topology>
    </subcellularLocation>
</comment>
<reference evidence="14 15" key="1">
    <citation type="submission" date="2018-11" db="EMBL/GenBank/DDBJ databases">
        <authorList>
            <person name="Kleinhagauer T."/>
            <person name="Glaeser S.P."/>
            <person name="Spergser J."/>
            <person name="Ruckert C."/>
            <person name="Kaempfer P."/>
            <person name="Busse H.-J."/>
        </authorList>
    </citation>
    <scope>NUCLEOTIDE SEQUENCE [LARGE SCALE GENOMIC DNA]</scope>
    <source>
        <strain evidence="14 15">200CH</strain>
    </source>
</reference>
<evidence type="ECO:0000313" key="15">
    <source>
        <dbReference type="Proteomes" id="UP000269019"/>
    </source>
</evidence>
<dbReference type="Proteomes" id="UP000269019">
    <property type="component" value="Chromosome"/>
</dbReference>
<feature type="domain" description="ABC transporter" evidence="12">
    <location>
        <begin position="390"/>
        <end position="618"/>
    </location>
</feature>
<dbReference type="GO" id="GO:0005886">
    <property type="term" value="C:plasma membrane"/>
    <property type="evidence" value="ECO:0007669"/>
    <property type="project" value="UniProtKB-SubCell"/>
</dbReference>
<dbReference type="SUPFAM" id="SSF90123">
    <property type="entry name" value="ABC transporter transmembrane region"/>
    <property type="match status" value="1"/>
</dbReference>
<accession>A0A3G6JCB2</accession>
<evidence type="ECO:0000256" key="4">
    <source>
        <dbReference type="ARBA" id="ARBA00022741"/>
    </source>
</evidence>
<feature type="transmembrane region" description="Helical" evidence="11">
    <location>
        <begin position="285"/>
        <end position="308"/>
    </location>
</feature>
<protein>
    <submittedName>
        <fullName evidence="14">Iron import ATP-binding/permease protein IrtB</fullName>
        <ecNumber evidence="14">3.6.3.-</ecNumber>
    </submittedName>
</protein>
<dbReference type="InterPro" id="IPR036640">
    <property type="entry name" value="ABC1_TM_sf"/>
</dbReference>
<dbReference type="InterPro" id="IPR017871">
    <property type="entry name" value="ABC_transporter-like_CS"/>
</dbReference>